<dbReference type="EMBL" id="SWJE01000008">
    <property type="protein sequence ID" value="TKC88025.1"/>
    <property type="molecule type" value="Genomic_DNA"/>
</dbReference>
<protein>
    <submittedName>
        <fullName evidence="1">Uncharacterized protein</fullName>
    </submittedName>
</protein>
<sequence length="88" mass="9809">MGHHRKRSAGHASRIGSRLFVDPVDWYKRPAAAPLLPRLAQAVWDEKRISIDYEGWAASGKRALEPAELRERLRQVAEQIAALNAPAG</sequence>
<dbReference type="OrthoDB" id="9807255at2"/>
<gene>
    <name evidence="1" type="ORF">FAZ69_17385</name>
</gene>
<evidence type="ECO:0000313" key="2">
    <source>
        <dbReference type="Proteomes" id="UP000305539"/>
    </source>
</evidence>
<comment type="caution">
    <text evidence="1">The sequence shown here is derived from an EMBL/GenBank/DDBJ whole genome shotgun (WGS) entry which is preliminary data.</text>
</comment>
<dbReference type="AlphaFoldDB" id="A0A4U1I462"/>
<organism evidence="1 2">
    <name type="scientific">Trinickia terrae</name>
    <dbReference type="NCBI Taxonomy" id="2571161"/>
    <lineage>
        <taxon>Bacteria</taxon>
        <taxon>Pseudomonadati</taxon>
        <taxon>Pseudomonadota</taxon>
        <taxon>Betaproteobacteria</taxon>
        <taxon>Burkholderiales</taxon>
        <taxon>Burkholderiaceae</taxon>
        <taxon>Trinickia</taxon>
    </lineage>
</organism>
<dbReference type="RefSeq" id="WP_136896289.1">
    <property type="nucleotide sequence ID" value="NZ_SWJE01000008.1"/>
</dbReference>
<proteinExistence type="predicted"/>
<accession>A0A4U1I462</accession>
<reference evidence="1 2" key="1">
    <citation type="submission" date="2019-04" db="EMBL/GenBank/DDBJ databases">
        <title>Trinickia sp. 7GSK02, isolated from subtropical forest soil.</title>
        <authorList>
            <person name="Gao Z.-H."/>
            <person name="Qiu L.-H."/>
        </authorList>
    </citation>
    <scope>NUCLEOTIDE SEQUENCE [LARGE SCALE GENOMIC DNA]</scope>
    <source>
        <strain evidence="1 2">7GSK02</strain>
    </source>
</reference>
<keyword evidence="2" id="KW-1185">Reference proteome</keyword>
<evidence type="ECO:0000313" key="1">
    <source>
        <dbReference type="EMBL" id="TKC88025.1"/>
    </source>
</evidence>
<dbReference type="Proteomes" id="UP000305539">
    <property type="component" value="Unassembled WGS sequence"/>
</dbReference>
<name>A0A4U1I462_9BURK</name>